<accession>A0ACC3T0U8</accession>
<dbReference type="Proteomes" id="UP001433508">
    <property type="component" value="Unassembled WGS sequence"/>
</dbReference>
<gene>
    <name evidence="1" type="ORF">V1525DRAFT_388669</name>
</gene>
<reference evidence="2" key="1">
    <citation type="journal article" date="2024" name="Front. Bioeng. Biotechnol.">
        <title>Genome-scale model development and genomic sequencing of the oleaginous clade Lipomyces.</title>
        <authorList>
            <person name="Czajka J.J."/>
            <person name="Han Y."/>
            <person name="Kim J."/>
            <person name="Mondo S.J."/>
            <person name="Hofstad B.A."/>
            <person name="Robles A."/>
            <person name="Haridas S."/>
            <person name="Riley R."/>
            <person name="LaButti K."/>
            <person name="Pangilinan J."/>
            <person name="Andreopoulos W."/>
            <person name="Lipzen A."/>
            <person name="Yan J."/>
            <person name="Wang M."/>
            <person name="Ng V."/>
            <person name="Grigoriev I.V."/>
            <person name="Spatafora J.W."/>
            <person name="Magnuson J.K."/>
            <person name="Baker S.E."/>
            <person name="Pomraning K.R."/>
        </authorList>
    </citation>
    <scope>NUCLEOTIDE SEQUENCE [LARGE SCALE GENOMIC DNA]</scope>
    <source>
        <strain evidence="2">CBS 7786</strain>
    </source>
</reference>
<name>A0ACC3T0U8_LIPKO</name>
<proteinExistence type="predicted"/>
<sequence>MEFLIATQPFTGHINPMQPIAKELVGSGHEVVWLTAEAFRAKIELTGARFMATDKSAVFDATPLKPDDGTSGLKAATSILRRLFVDRIDEGVNVLNPLTHNLKYLSLLIS</sequence>
<evidence type="ECO:0000313" key="1">
    <source>
        <dbReference type="EMBL" id="KAK9237324.1"/>
    </source>
</evidence>
<dbReference type="EMBL" id="MU971371">
    <property type="protein sequence ID" value="KAK9237324.1"/>
    <property type="molecule type" value="Genomic_DNA"/>
</dbReference>
<evidence type="ECO:0000313" key="2">
    <source>
        <dbReference type="Proteomes" id="UP001433508"/>
    </source>
</evidence>
<organism evidence="1 2">
    <name type="scientific">Lipomyces kononenkoae</name>
    <name type="common">Yeast</name>
    <dbReference type="NCBI Taxonomy" id="34357"/>
    <lineage>
        <taxon>Eukaryota</taxon>
        <taxon>Fungi</taxon>
        <taxon>Dikarya</taxon>
        <taxon>Ascomycota</taxon>
        <taxon>Saccharomycotina</taxon>
        <taxon>Lipomycetes</taxon>
        <taxon>Lipomycetales</taxon>
        <taxon>Lipomycetaceae</taxon>
        <taxon>Lipomyces</taxon>
    </lineage>
</organism>
<keyword evidence="2" id="KW-1185">Reference proteome</keyword>
<comment type="caution">
    <text evidence="1">The sequence shown here is derived from an EMBL/GenBank/DDBJ whole genome shotgun (WGS) entry which is preliminary data.</text>
</comment>
<protein>
    <submittedName>
        <fullName evidence="1">Uncharacterized protein</fullName>
    </submittedName>
</protein>